<dbReference type="InterPro" id="IPR056647">
    <property type="entry name" value="DUF7745"/>
</dbReference>
<organism evidence="2 3">
    <name type="scientific">Corchorus olitorius</name>
    <dbReference type="NCBI Taxonomy" id="93759"/>
    <lineage>
        <taxon>Eukaryota</taxon>
        <taxon>Viridiplantae</taxon>
        <taxon>Streptophyta</taxon>
        <taxon>Embryophyta</taxon>
        <taxon>Tracheophyta</taxon>
        <taxon>Spermatophyta</taxon>
        <taxon>Magnoliopsida</taxon>
        <taxon>eudicotyledons</taxon>
        <taxon>Gunneridae</taxon>
        <taxon>Pentapetalae</taxon>
        <taxon>rosids</taxon>
        <taxon>malvids</taxon>
        <taxon>Malvales</taxon>
        <taxon>Malvaceae</taxon>
        <taxon>Grewioideae</taxon>
        <taxon>Apeibeae</taxon>
        <taxon>Corchorus</taxon>
    </lineage>
</organism>
<proteinExistence type="predicted"/>
<name>A0A1R3K7Z1_9ROSI</name>
<evidence type="ECO:0000313" key="3">
    <source>
        <dbReference type="Proteomes" id="UP000187203"/>
    </source>
</evidence>
<feature type="domain" description="DUF7745" evidence="1">
    <location>
        <begin position="1"/>
        <end position="127"/>
    </location>
</feature>
<dbReference type="Proteomes" id="UP000187203">
    <property type="component" value="Unassembled WGS sequence"/>
</dbReference>
<comment type="caution">
    <text evidence="2">The sequence shown here is derived from an EMBL/GenBank/DDBJ whole genome shotgun (WGS) entry which is preliminary data.</text>
</comment>
<evidence type="ECO:0000313" key="2">
    <source>
        <dbReference type="EMBL" id="OMP03176.1"/>
    </source>
</evidence>
<dbReference type="OrthoDB" id="1430424at2759"/>
<gene>
    <name evidence="2" type="ORF">COLO4_10594</name>
</gene>
<dbReference type="Pfam" id="PF24924">
    <property type="entry name" value="DUF7745"/>
    <property type="match status" value="1"/>
</dbReference>
<accession>A0A1R3K7Z1</accession>
<keyword evidence="3" id="KW-1185">Reference proteome</keyword>
<dbReference type="PANTHER" id="PTHR48200">
    <property type="entry name" value="PROTEIN, PUTATIVE-RELATED"/>
    <property type="match status" value="1"/>
</dbReference>
<dbReference type="EMBL" id="AWUE01014546">
    <property type="protein sequence ID" value="OMP03176.1"/>
    <property type="molecule type" value="Genomic_DNA"/>
</dbReference>
<evidence type="ECO:0000259" key="1">
    <source>
        <dbReference type="Pfam" id="PF24924"/>
    </source>
</evidence>
<protein>
    <submittedName>
        <fullName evidence="2">Ribulose bisphosphate carboxylase small chain 3A</fullName>
    </submittedName>
</protein>
<sequence>MVPTEEEYLDLLKVPVGDLGRVYWRNFQTQVQKKMTEITGIKSQTWGEQLRELKKLNPNSRGFKVDFLLRWAGNHLDHERGLRAVALLIYGLVLFPKSRGVIDEAVVDLFEQLENGRNPIPTILAEPFGH</sequence>
<reference evidence="3" key="1">
    <citation type="submission" date="2013-09" db="EMBL/GenBank/DDBJ databases">
        <title>Corchorus olitorius genome sequencing.</title>
        <authorList>
            <person name="Alam M."/>
            <person name="Haque M.S."/>
            <person name="Islam M.S."/>
            <person name="Emdad E.M."/>
            <person name="Islam M.M."/>
            <person name="Ahmed B."/>
            <person name="Halim A."/>
            <person name="Hossen Q.M.M."/>
            <person name="Hossain M.Z."/>
            <person name="Ahmed R."/>
            <person name="Khan M.M."/>
            <person name="Islam R."/>
            <person name="Rashid M.M."/>
            <person name="Khan S.A."/>
            <person name="Rahman M.S."/>
            <person name="Alam M."/>
            <person name="Yahiya A.S."/>
            <person name="Khan M.S."/>
            <person name="Azam M.S."/>
            <person name="Haque T."/>
            <person name="Lashkar M.Z.H."/>
            <person name="Akhand A.I."/>
            <person name="Morshed G."/>
            <person name="Roy S."/>
            <person name="Uddin K.S."/>
            <person name="Rabeya T."/>
            <person name="Hossain A.S."/>
            <person name="Chowdhury A."/>
            <person name="Snigdha A.R."/>
            <person name="Mortoza M.S."/>
            <person name="Matin S.A."/>
            <person name="Hoque S.M.E."/>
            <person name="Islam M.K."/>
            <person name="Roy D.K."/>
            <person name="Haider R."/>
            <person name="Moosa M.M."/>
            <person name="Elias S.M."/>
            <person name="Hasan A.M."/>
            <person name="Jahan S."/>
            <person name="Shafiuddin M."/>
            <person name="Mahmood N."/>
            <person name="Shommy N.S."/>
        </authorList>
    </citation>
    <scope>NUCLEOTIDE SEQUENCE [LARGE SCALE GENOMIC DNA]</scope>
    <source>
        <strain evidence="3">cv. O-4</strain>
    </source>
</reference>
<dbReference type="PANTHER" id="PTHR48200:SF1">
    <property type="entry name" value="AMINOTRANSFERASE-LIKE PLANT MOBILE DOMAIN-CONTAINING PROTEIN"/>
    <property type="match status" value="1"/>
</dbReference>
<dbReference type="AlphaFoldDB" id="A0A1R3K7Z1"/>